<dbReference type="AlphaFoldDB" id="A0A0A9EI34"/>
<reference evidence="1" key="1">
    <citation type="submission" date="2014-09" db="EMBL/GenBank/DDBJ databases">
        <authorList>
            <person name="Magalhaes I.L.F."/>
            <person name="Oliveira U."/>
            <person name="Santos F.R."/>
            <person name="Vidigal T.H.D.A."/>
            <person name="Brescovit A.D."/>
            <person name="Santos A.J."/>
        </authorList>
    </citation>
    <scope>NUCLEOTIDE SEQUENCE</scope>
    <source>
        <tissue evidence="1">Shoot tissue taken approximately 20 cm above the soil surface</tissue>
    </source>
</reference>
<name>A0A0A9EI34_ARUDO</name>
<proteinExistence type="predicted"/>
<sequence length="29" mass="3416">MQNKPLHNLVHIQETNTVKACFNIHKLFP</sequence>
<reference evidence="1" key="2">
    <citation type="journal article" date="2015" name="Data Brief">
        <title>Shoot transcriptome of the giant reed, Arundo donax.</title>
        <authorList>
            <person name="Barrero R.A."/>
            <person name="Guerrero F.D."/>
            <person name="Moolhuijzen P."/>
            <person name="Goolsby J.A."/>
            <person name="Tidwell J."/>
            <person name="Bellgard S.E."/>
            <person name="Bellgard M.I."/>
        </authorList>
    </citation>
    <scope>NUCLEOTIDE SEQUENCE</scope>
    <source>
        <tissue evidence="1">Shoot tissue taken approximately 20 cm above the soil surface</tissue>
    </source>
</reference>
<evidence type="ECO:0000313" key="1">
    <source>
        <dbReference type="EMBL" id="JAD98653.1"/>
    </source>
</evidence>
<dbReference type="EMBL" id="GBRH01199242">
    <property type="protein sequence ID" value="JAD98653.1"/>
    <property type="molecule type" value="Transcribed_RNA"/>
</dbReference>
<organism evidence="1">
    <name type="scientific">Arundo donax</name>
    <name type="common">Giant reed</name>
    <name type="synonym">Donax arundinaceus</name>
    <dbReference type="NCBI Taxonomy" id="35708"/>
    <lineage>
        <taxon>Eukaryota</taxon>
        <taxon>Viridiplantae</taxon>
        <taxon>Streptophyta</taxon>
        <taxon>Embryophyta</taxon>
        <taxon>Tracheophyta</taxon>
        <taxon>Spermatophyta</taxon>
        <taxon>Magnoliopsida</taxon>
        <taxon>Liliopsida</taxon>
        <taxon>Poales</taxon>
        <taxon>Poaceae</taxon>
        <taxon>PACMAD clade</taxon>
        <taxon>Arundinoideae</taxon>
        <taxon>Arundineae</taxon>
        <taxon>Arundo</taxon>
    </lineage>
</organism>
<protein>
    <submittedName>
        <fullName evidence="1">Uncharacterized protein</fullName>
    </submittedName>
</protein>
<accession>A0A0A9EI34</accession>